<sequence>MRLTGYFGPITSSRIAAPSFFYFILSPQRTCSWLINIVISSAVYGEMEEHSPVKGTGIPPIAAARQAHGLPGHPRVEVTREDTEMALDGKVDQTKGHQITAQIQAHPDTQTAQAGTSHIHSETAAEPYQAKTAHTPQPVPQHGNPDVDMFSGEVSQTEIQRDPSPVEAYVGSVSNVQNPDPDVDDGYYPTSLHIDSENSDTDSALGSDVQSSTMSLRESLYESIEENGREYHKYKEGVYYLPNDDVEQDRLNLQHHLWTLTLDGRLHLAPIANPQRVLDIGTGTGLWALEYAERNPSATVIGTDLSAIQPEYVPPNCQFEIDDAEDEWSWSQKFDFIHGRMLFTCFKSPAEIFHQAFASLKPGGYMEMQDVLLDYLSIDDSHVGSRIHAWNDKLHEGARRIGRDWRCTKDYARWMQEAGFEGVVERRFAWPSNTWPKGRKQKLLGLWSMSNFLEGLPAISMAIMTRAHGMTREEVEVGMVDVRKDIKCKAIHAYVPVYVVYGRKPMPSPLPWQNPSPPSDPEAIIT</sequence>
<reference evidence="2 3" key="1">
    <citation type="submission" date="2018-05" db="EMBL/GenBank/DDBJ databases">
        <title>Genome sequencing and assembly of the regulated plant pathogen Lachnellula willkommii and related sister species for the development of diagnostic species identification markers.</title>
        <authorList>
            <person name="Giroux E."/>
            <person name="Bilodeau G."/>
        </authorList>
    </citation>
    <scope>NUCLEOTIDE SEQUENCE [LARGE SCALE GENOMIC DNA]</scope>
    <source>
        <strain evidence="2 3">CBS 172.35</strain>
    </source>
</reference>
<accession>A0A559M6D7</accession>
<dbReference type="InterPro" id="IPR029063">
    <property type="entry name" value="SAM-dependent_MTases_sf"/>
</dbReference>
<dbReference type="CDD" id="cd02440">
    <property type="entry name" value="AdoMet_MTases"/>
    <property type="match status" value="1"/>
</dbReference>
<feature type="region of interest" description="Disordered" evidence="1">
    <location>
        <begin position="126"/>
        <end position="212"/>
    </location>
</feature>
<feature type="compositionally biased region" description="Polar residues" evidence="1">
    <location>
        <begin position="201"/>
        <end position="212"/>
    </location>
</feature>
<keyword evidence="2" id="KW-0808">Transferase</keyword>
<proteinExistence type="predicted"/>
<dbReference type="GO" id="GO:0008168">
    <property type="term" value="F:methyltransferase activity"/>
    <property type="evidence" value="ECO:0007669"/>
    <property type="project" value="UniProtKB-KW"/>
</dbReference>
<dbReference type="EMBL" id="QGML01001693">
    <property type="protein sequence ID" value="TVY88513.1"/>
    <property type="molecule type" value="Genomic_DNA"/>
</dbReference>
<gene>
    <name evidence="2" type="primary">tdiE_1</name>
    <name evidence="2" type="ORF">LAWI1_G006024</name>
</gene>
<dbReference type="PANTHER" id="PTHR43591:SF102">
    <property type="entry name" value="S-ADENOSYL-L-METHIONINE-DEPENDENT METHYLTRANSFERASE"/>
    <property type="match status" value="1"/>
</dbReference>
<organism evidence="2 3">
    <name type="scientific">Lachnellula willkommii</name>
    <dbReference type="NCBI Taxonomy" id="215461"/>
    <lineage>
        <taxon>Eukaryota</taxon>
        <taxon>Fungi</taxon>
        <taxon>Dikarya</taxon>
        <taxon>Ascomycota</taxon>
        <taxon>Pezizomycotina</taxon>
        <taxon>Leotiomycetes</taxon>
        <taxon>Helotiales</taxon>
        <taxon>Lachnaceae</taxon>
        <taxon>Lachnellula</taxon>
    </lineage>
</organism>
<name>A0A559M6D7_9HELO</name>
<dbReference type="Gene3D" id="3.40.50.150">
    <property type="entry name" value="Vaccinia Virus protein VP39"/>
    <property type="match status" value="1"/>
</dbReference>
<protein>
    <submittedName>
        <fullName evidence="2">Putative methyltransferase</fullName>
    </submittedName>
</protein>
<dbReference type="SUPFAM" id="SSF53335">
    <property type="entry name" value="S-adenosyl-L-methionine-dependent methyltransferases"/>
    <property type="match status" value="1"/>
</dbReference>
<dbReference type="Proteomes" id="UP000315522">
    <property type="component" value="Unassembled WGS sequence"/>
</dbReference>
<keyword evidence="2" id="KW-0489">Methyltransferase</keyword>
<evidence type="ECO:0000256" key="1">
    <source>
        <dbReference type="SAM" id="MobiDB-lite"/>
    </source>
</evidence>
<evidence type="ECO:0000313" key="2">
    <source>
        <dbReference type="EMBL" id="TVY88513.1"/>
    </source>
</evidence>
<dbReference type="Pfam" id="PF13489">
    <property type="entry name" value="Methyltransf_23"/>
    <property type="match status" value="1"/>
</dbReference>
<comment type="caution">
    <text evidence="2">The sequence shown here is derived from an EMBL/GenBank/DDBJ whole genome shotgun (WGS) entry which is preliminary data.</text>
</comment>
<dbReference type="PANTHER" id="PTHR43591">
    <property type="entry name" value="METHYLTRANSFERASE"/>
    <property type="match status" value="1"/>
</dbReference>
<dbReference type="GO" id="GO:0032259">
    <property type="term" value="P:methylation"/>
    <property type="evidence" value="ECO:0007669"/>
    <property type="project" value="UniProtKB-KW"/>
</dbReference>
<evidence type="ECO:0000313" key="3">
    <source>
        <dbReference type="Proteomes" id="UP000315522"/>
    </source>
</evidence>
<dbReference type="AlphaFoldDB" id="A0A559M6D7"/>
<keyword evidence="3" id="KW-1185">Reference proteome</keyword>